<organism evidence="6 7">
    <name type="scientific">Defluviimonas salinarum</name>
    <dbReference type="NCBI Taxonomy" id="2992147"/>
    <lineage>
        <taxon>Bacteria</taxon>
        <taxon>Pseudomonadati</taxon>
        <taxon>Pseudomonadota</taxon>
        <taxon>Alphaproteobacteria</taxon>
        <taxon>Rhodobacterales</taxon>
        <taxon>Paracoccaceae</taxon>
        <taxon>Albidovulum</taxon>
    </lineage>
</organism>
<dbReference type="PANTHER" id="PTHR30576:SF0">
    <property type="entry name" value="UNDECAPRENYL-PHOSPHATE N-ACETYLGALACTOSAMINYL 1-PHOSPHATE TRANSFERASE-RELATED"/>
    <property type="match status" value="1"/>
</dbReference>
<protein>
    <submittedName>
        <fullName evidence="6">Sugar transferase</fullName>
    </submittedName>
</protein>
<keyword evidence="6" id="KW-0808">Transferase</keyword>
<keyword evidence="4" id="KW-0472">Membrane</keyword>
<feature type="transmembrane region" description="Helical" evidence="4">
    <location>
        <begin position="22"/>
        <end position="45"/>
    </location>
</feature>
<keyword evidence="7" id="KW-1185">Reference proteome</keyword>
<evidence type="ECO:0000256" key="3">
    <source>
        <dbReference type="SAM" id="MobiDB-lite"/>
    </source>
</evidence>
<dbReference type="InterPro" id="IPR003362">
    <property type="entry name" value="Bact_transf"/>
</dbReference>
<feature type="domain" description="Bacterial sugar transferase" evidence="5">
    <location>
        <begin position="18"/>
        <end position="209"/>
    </location>
</feature>
<evidence type="ECO:0000313" key="6">
    <source>
        <dbReference type="EMBL" id="MCW3780638.1"/>
    </source>
</evidence>
<dbReference type="PANTHER" id="PTHR30576">
    <property type="entry name" value="COLANIC BIOSYNTHESIS UDP-GLUCOSE LIPID CARRIER TRANSFERASE"/>
    <property type="match status" value="1"/>
</dbReference>
<dbReference type="Proteomes" id="UP001207582">
    <property type="component" value="Unassembled WGS sequence"/>
</dbReference>
<evidence type="ECO:0000256" key="2">
    <source>
        <dbReference type="ARBA" id="ARBA00023169"/>
    </source>
</evidence>
<accession>A0ABT3IYZ0</accession>
<name>A0ABT3IYZ0_9RHOB</name>
<evidence type="ECO:0000259" key="5">
    <source>
        <dbReference type="Pfam" id="PF02397"/>
    </source>
</evidence>
<comment type="caution">
    <text evidence="6">The sequence shown here is derived from an EMBL/GenBank/DDBJ whole genome shotgun (WGS) entry which is preliminary data.</text>
</comment>
<feature type="region of interest" description="Disordered" evidence="3">
    <location>
        <begin position="220"/>
        <end position="261"/>
    </location>
</feature>
<keyword evidence="4" id="KW-1133">Transmembrane helix</keyword>
<comment type="similarity">
    <text evidence="1">Belongs to the bacterial sugar transferase family.</text>
</comment>
<dbReference type="Pfam" id="PF02397">
    <property type="entry name" value="Bac_transf"/>
    <property type="match status" value="1"/>
</dbReference>
<dbReference type="EMBL" id="JAPDOG010000002">
    <property type="protein sequence ID" value="MCW3780638.1"/>
    <property type="molecule type" value="Genomic_DNA"/>
</dbReference>
<evidence type="ECO:0000256" key="4">
    <source>
        <dbReference type="SAM" id="Phobius"/>
    </source>
</evidence>
<sequence>MTTLRASQQPTPSEALSRALDLVLATVGVIVLAPLMLLITIAILLETGRPILFAQVRLGKGGKRFWMYKFRKFGPNPATQGCPLTVKGDPRMTRVGRVLEATKLDELPQLFNILRGEMAFVGPRPESLDFADCFEGAFLGVLEHRPGIFGPSQVAFRSEADLYPAEKDPTVFYRRVLFPTKATLDLQYYPNRTTIRDIGWLLRGVLAVLGATPAPASNVPLAGKSVTKAARRRAPGRGTGRRSLGSLNPEYDPAAKRIPGE</sequence>
<keyword evidence="4" id="KW-0812">Transmembrane</keyword>
<evidence type="ECO:0000256" key="1">
    <source>
        <dbReference type="ARBA" id="ARBA00006464"/>
    </source>
</evidence>
<dbReference type="GO" id="GO:0016740">
    <property type="term" value="F:transferase activity"/>
    <property type="evidence" value="ECO:0007669"/>
    <property type="project" value="UniProtKB-KW"/>
</dbReference>
<reference evidence="6 7" key="1">
    <citation type="submission" date="2022-10" db="EMBL/GenBank/DDBJ databases">
        <title>Defluviimonas sp. CAU 1641 isolated from mud.</title>
        <authorList>
            <person name="Kim W."/>
        </authorList>
    </citation>
    <scope>NUCLEOTIDE SEQUENCE [LARGE SCALE GENOMIC DNA]</scope>
    <source>
        <strain evidence="6 7">CAU 1641</strain>
    </source>
</reference>
<proteinExistence type="inferred from homology"/>
<dbReference type="RefSeq" id="WP_264771075.1">
    <property type="nucleotide sequence ID" value="NZ_JAPDOG010000002.1"/>
</dbReference>
<evidence type="ECO:0000313" key="7">
    <source>
        <dbReference type="Proteomes" id="UP001207582"/>
    </source>
</evidence>
<keyword evidence="2" id="KW-0270">Exopolysaccharide synthesis</keyword>
<gene>
    <name evidence="6" type="ORF">OM960_03455</name>
</gene>